<dbReference type="Proteomes" id="UP000002027">
    <property type="component" value="Chromosome 1"/>
</dbReference>
<dbReference type="InterPro" id="IPR046373">
    <property type="entry name" value="Acyl-CoA_Oxase/DH_mid-dom_sf"/>
</dbReference>
<dbReference type="InParanoid" id="D1C2P6"/>
<dbReference type="RefSeq" id="WP_012871560.1">
    <property type="nucleotide sequence ID" value="NC_013523.1"/>
</dbReference>
<accession>D1C2P6</accession>
<dbReference type="GO" id="GO:0050660">
    <property type="term" value="F:flavin adenine dinucleotide binding"/>
    <property type="evidence" value="ECO:0007669"/>
    <property type="project" value="InterPro"/>
</dbReference>
<dbReference type="Gene3D" id="2.40.110.10">
    <property type="entry name" value="Butyryl-CoA Dehydrogenase, subunit A, domain 2"/>
    <property type="match status" value="1"/>
</dbReference>
<dbReference type="PANTHER" id="PTHR43884:SF12">
    <property type="entry name" value="ISOVALERYL-COA DEHYDROGENASE, MITOCHONDRIAL-RELATED"/>
    <property type="match status" value="1"/>
</dbReference>
<keyword evidence="3 6" id="KW-0285">Flavoprotein</keyword>
<comment type="similarity">
    <text evidence="2 6">Belongs to the acyl-CoA dehydrogenase family.</text>
</comment>
<feature type="domain" description="Acyl-CoA oxidase/dehydrogenase middle" evidence="8">
    <location>
        <begin position="117"/>
        <end position="212"/>
    </location>
</feature>
<dbReference type="InterPro" id="IPR036250">
    <property type="entry name" value="AcylCo_DH-like_C"/>
</dbReference>
<dbReference type="Gene3D" id="1.20.140.10">
    <property type="entry name" value="Butyryl-CoA Dehydrogenase, subunit A, domain 3"/>
    <property type="match status" value="1"/>
</dbReference>
<evidence type="ECO:0000259" key="9">
    <source>
        <dbReference type="Pfam" id="PF02771"/>
    </source>
</evidence>
<dbReference type="HOGENOM" id="CLU_018204_0_2_0"/>
<feature type="domain" description="Acyl-CoA dehydrogenase/oxidase N-terminal" evidence="9">
    <location>
        <begin position="2"/>
        <end position="113"/>
    </location>
</feature>
<sequence>MEEYQELAARVRAFGERVLAPTIAAEFREGRSNAQAIPAMAAEGFLGWSLPPRYGGLGYDYRALAVLCEELGRIDTAHQITVTVHLALVGLAILQWGTEEQRSYWLPRLARGERIATFALTEPGVGSDVGSLIASARRCGDGYVLNGEKAWISLVDEADLFLVFATVDRSRRHHGITAFLVERGTPGLSTTCYRGKLGIRAGSTGSVVLQDVRVGKDALFGHEGEGFAVAMSALGNGLYTVGAGAVGVAQAALDAIVTFLREIDPHGTGPARSQWVQQRVANMVCAVERSRLLIHRAGALKNKGVPNARETGLAKWQATEAAYQACRDALEIRETLGPPPYEPFERLLWNAKGSVIFGGTSQIHTGMQAGHALGYRQERIPRCPAPTAADLASR</sequence>
<dbReference type="GO" id="GO:0003995">
    <property type="term" value="F:acyl-CoA dehydrogenase activity"/>
    <property type="evidence" value="ECO:0007669"/>
    <property type="project" value="TreeGrafter"/>
</dbReference>
<evidence type="ECO:0000313" key="11">
    <source>
        <dbReference type="Proteomes" id="UP000002027"/>
    </source>
</evidence>
<reference evidence="10 11" key="2">
    <citation type="journal article" date="2010" name="Stand. Genomic Sci.">
        <title>Complete genome sequence of Desulfohalobium retbaense type strain (HR(100)).</title>
        <authorList>
            <person name="Spring S."/>
            <person name="Nolan M."/>
            <person name="Lapidus A."/>
            <person name="Glavina Del Rio T."/>
            <person name="Copeland A."/>
            <person name="Tice H."/>
            <person name="Cheng J.F."/>
            <person name="Lucas S."/>
            <person name="Land M."/>
            <person name="Chen F."/>
            <person name="Bruce D."/>
            <person name="Goodwin L."/>
            <person name="Pitluck S."/>
            <person name="Ivanova N."/>
            <person name="Mavromatis K."/>
            <person name="Mikhailova N."/>
            <person name="Pati A."/>
            <person name="Chen A."/>
            <person name="Palaniappan K."/>
            <person name="Hauser L."/>
            <person name="Chang Y.J."/>
            <person name="Jeffries C.D."/>
            <person name="Munk C."/>
            <person name="Kiss H."/>
            <person name="Chain P."/>
            <person name="Han C."/>
            <person name="Brettin T."/>
            <person name="Detter J.C."/>
            <person name="Schuler E."/>
            <person name="Goker M."/>
            <person name="Rohde M."/>
            <person name="Bristow J."/>
            <person name="Eisen J.A."/>
            <person name="Markowitz V."/>
            <person name="Hugenholtz P."/>
            <person name="Kyrpides N.C."/>
            <person name="Klenk H.P."/>
        </authorList>
    </citation>
    <scope>NUCLEOTIDE SEQUENCE [LARGE SCALE GENOMIC DNA]</scope>
    <source>
        <strain evidence="11">ATCC 49802 / DSM 20745 / S 6022</strain>
    </source>
</reference>
<dbReference type="Pfam" id="PF00441">
    <property type="entry name" value="Acyl-CoA_dh_1"/>
    <property type="match status" value="1"/>
</dbReference>
<evidence type="ECO:0000259" key="7">
    <source>
        <dbReference type="Pfam" id="PF00441"/>
    </source>
</evidence>
<name>D1C2P6_SPHTD</name>
<dbReference type="InterPro" id="IPR013786">
    <property type="entry name" value="AcylCoA_DH/ox_N"/>
</dbReference>
<keyword evidence="5 6" id="KW-0560">Oxidoreductase</keyword>
<dbReference type="STRING" id="479434.Sthe_1077"/>
<evidence type="ECO:0000256" key="3">
    <source>
        <dbReference type="ARBA" id="ARBA00022630"/>
    </source>
</evidence>
<dbReference type="PANTHER" id="PTHR43884">
    <property type="entry name" value="ACYL-COA DEHYDROGENASE"/>
    <property type="match status" value="1"/>
</dbReference>
<evidence type="ECO:0000256" key="4">
    <source>
        <dbReference type="ARBA" id="ARBA00022827"/>
    </source>
</evidence>
<keyword evidence="4 6" id="KW-0274">FAD</keyword>
<feature type="domain" description="Acyl-CoA dehydrogenase/oxidase C-terminal" evidence="7">
    <location>
        <begin position="224"/>
        <end position="367"/>
    </location>
</feature>
<evidence type="ECO:0000259" key="8">
    <source>
        <dbReference type="Pfam" id="PF02770"/>
    </source>
</evidence>
<comment type="cofactor">
    <cofactor evidence="1 6">
        <name>FAD</name>
        <dbReference type="ChEBI" id="CHEBI:57692"/>
    </cofactor>
</comment>
<dbReference type="eggNOG" id="COG1960">
    <property type="taxonomic scope" value="Bacteria"/>
</dbReference>
<dbReference type="AlphaFoldDB" id="D1C2P6"/>
<dbReference type="KEGG" id="sti:Sthe_1077"/>
<keyword evidence="11" id="KW-1185">Reference proteome</keyword>
<organism evidence="10 11">
    <name type="scientific">Sphaerobacter thermophilus (strain ATCC 49802 / DSM 20745 / KCCM 41009 / NCIMB 13125 / S 6022)</name>
    <dbReference type="NCBI Taxonomy" id="479434"/>
    <lineage>
        <taxon>Bacteria</taxon>
        <taxon>Pseudomonadati</taxon>
        <taxon>Thermomicrobiota</taxon>
        <taxon>Thermomicrobia</taxon>
        <taxon>Sphaerobacterales</taxon>
        <taxon>Sphaerobacterineae</taxon>
        <taxon>Sphaerobacteraceae</taxon>
        <taxon>Sphaerobacter</taxon>
    </lineage>
</organism>
<protein>
    <submittedName>
        <fullName evidence="10">Acyl-CoA dehydrogenase domain protein</fullName>
    </submittedName>
</protein>
<dbReference type="SUPFAM" id="SSF56645">
    <property type="entry name" value="Acyl-CoA dehydrogenase NM domain-like"/>
    <property type="match status" value="1"/>
</dbReference>
<gene>
    <name evidence="10" type="ordered locus">Sthe_1077</name>
</gene>
<reference evidence="11" key="1">
    <citation type="submission" date="2009-11" db="EMBL/GenBank/DDBJ databases">
        <title>The complete chromosome 1 of Sphaerobacter thermophilus DSM 20745.</title>
        <authorList>
            <person name="Lucas S."/>
            <person name="Copeland A."/>
            <person name="Lapidus A."/>
            <person name="Glavina del Rio T."/>
            <person name="Dalin E."/>
            <person name="Tice H."/>
            <person name="Bruce D."/>
            <person name="Goodwin L."/>
            <person name="Pitluck S."/>
            <person name="Kyrpides N."/>
            <person name="Mavromatis K."/>
            <person name="Ivanova N."/>
            <person name="Mikhailova N."/>
            <person name="LaButti K.M."/>
            <person name="Clum A."/>
            <person name="Sun H.I."/>
            <person name="Brettin T."/>
            <person name="Detter J.C."/>
            <person name="Han C."/>
            <person name="Larimer F."/>
            <person name="Land M."/>
            <person name="Hauser L."/>
            <person name="Markowitz V."/>
            <person name="Cheng J.F."/>
            <person name="Hugenholtz P."/>
            <person name="Woyke T."/>
            <person name="Wu D."/>
            <person name="Steenblock K."/>
            <person name="Schneider S."/>
            <person name="Pukall R."/>
            <person name="Goeker M."/>
            <person name="Klenk H.P."/>
            <person name="Eisen J.A."/>
        </authorList>
    </citation>
    <scope>NUCLEOTIDE SEQUENCE [LARGE SCALE GENOMIC DNA]</scope>
    <source>
        <strain evidence="11">ATCC 49802 / DSM 20745 / S 6022</strain>
    </source>
</reference>
<dbReference type="EMBL" id="CP001823">
    <property type="protein sequence ID" value="ACZ38513.1"/>
    <property type="molecule type" value="Genomic_DNA"/>
</dbReference>
<evidence type="ECO:0000256" key="1">
    <source>
        <dbReference type="ARBA" id="ARBA00001974"/>
    </source>
</evidence>
<evidence type="ECO:0000313" key="10">
    <source>
        <dbReference type="EMBL" id="ACZ38513.1"/>
    </source>
</evidence>
<dbReference type="Pfam" id="PF02771">
    <property type="entry name" value="Acyl-CoA_dh_N"/>
    <property type="match status" value="1"/>
</dbReference>
<dbReference type="Gene3D" id="1.10.540.10">
    <property type="entry name" value="Acyl-CoA dehydrogenase/oxidase, N-terminal domain"/>
    <property type="match status" value="1"/>
</dbReference>
<evidence type="ECO:0000256" key="5">
    <source>
        <dbReference type="ARBA" id="ARBA00023002"/>
    </source>
</evidence>
<dbReference type="InterPro" id="IPR006091">
    <property type="entry name" value="Acyl-CoA_Oxase/DH_mid-dom"/>
</dbReference>
<evidence type="ECO:0000256" key="2">
    <source>
        <dbReference type="ARBA" id="ARBA00009347"/>
    </source>
</evidence>
<dbReference type="Pfam" id="PF02770">
    <property type="entry name" value="Acyl-CoA_dh_M"/>
    <property type="match status" value="1"/>
</dbReference>
<dbReference type="SUPFAM" id="SSF47203">
    <property type="entry name" value="Acyl-CoA dehydrogenase C-terminal domain-like"/>
    <property type="match status" value="1"/>
</dbReference>
<dbReference type="InterPro" id="IPR037069">
    <property type="entry name" value="AcylCoA_DH/ox_N_sf"/>
</dbReference>
<dbReference type="InterPro" id="IPR009100">
    <property type="entry name" value="AcylCoA_DH/oxidase_NM_dom_sf"/>
</dbReference>
<dbReference type="InterPro" id="IPR009075">
    <property type="entry name" value="AcylCo_DH/oxidase_C"/>
</dbReference>
<evidence type="ECO:0000256" key="6">
    <source>
        <dbReference type="RuleBase" id="RU362125"/>
    </source>
</evidence>
<proteinExistence type="inferred from homology"/>
<dbReference type="FunFam" id="2.40.110.10:FF:000002">
    <property type="entry name" value="Acyl-CoA dehydrogenase fadE12"/>
    <property type="match status" value="1"/>
</dbReference>